<reference evidence="10" key="3">
    <citation type="submission" date="2020-06" db="EMBL/GenBank/DDBJ databases">
        <title>Helianthus annuus Genome sequencing and assembly Release 2.</title>
        <authorList>
            <person name="Gouzy J."/>
            <person name="Langlade N."/>
            <person name="Munos S."/>
        </authorList>
    </citation>
    <scope>NUCLEOTIDE SEQUENCE</scope>
    <source>
        <tissue evidence="10">Leaves</tissue>
    </source>
</reference>
<gene>
    <name evidence="11" type="ORF">HannXRQ_Chr17g0557901</name>
    <name evidence="10" type="ORF">HanXRQr2_Chr17g0814701</name>
</gene>
<keyword evidence="6 8" id="KW-1133">Transmembrane helix</keyword>
<dbReference type="SUPFAM" id="SSF52540">
    <property type="entry name" value="P-loop containing nucleoside triphosphate hydrolases"/>
    <property type="match status" value="1"/>
</dbReference>
<dbReference type="EMBL" id="CM007906">
    <property type="protein sequence ID" value="OTF87083.1"/>
    <property type="molecule type" value="Genomic_DNA"/>
</dbReference>
<dbReference type="EMBL" id="MNCJ02000332">
    <property type="protein sequence ID" value="KAF5756444.1"/>
    <property type="molecule type" value="Genomic_DNA"/>
</dbReference>
<dbReference type="GO" id="GO:0016887">
    <property type="term" value="F:ATP hydrolysis activity"/>
    <property type="evidence" value="ECO:0007669"/>
    <property type="project" value="InterPro"/>
</dbReference>
<evidence type="ECO:0000256" key="5">
    <source>
        <dbReference type="ARBA" id="ARBA00022840"/>
    </source>
</evidence>
<dbReference type="AlphaFoldDB" id="A0A251RRG4"/>
<dbReference type="PANTHER" id="PTHR48041">
    <property type="entry name" value="ABC TRANSPORTER G FAMILY MEMBER 28"/>
    <property type="match status" value="1"/>
</dbReference>
<feature type="transmembrane region" description="Helical" evidence="8">
    <location>
        <begin position="484"/>
        <end position="506"/>
    </location>
</feature>
<dbReference type="OMA" id="ESFMINE"/>
<evidence type="ECO:0000256" key="6">
    <source>
        <dbReference type="ARBA" id="ARBA00022989"/>
    </source>
</evidence>
<dbReference type="GO" id="GO:0016020">
    <property type="term" value="C:membrane"/>
    <property type="evidence" value="ECO:0000318"/>
    <property type="project" value="GO_Central"/>
</dbReference>
<feature type="transmembrane region" description="Helical" evidence="8">
    <location>
        <begin position="572"/>
        <end position="595"/>
    </location>
</feature>
<evidence type="ECO:0000313" key="11">
    <source>
        <dbReference type="EMBL" id="OTF87083.1"/>
    </source>
</evidence>
<comment type="subcellular location">
    <subcellularLocation>
        <location evidence="1">Membrane</location>
        <topology evidence="1">Multi-pass membrane protein</topology>
    </subcellularLocation>
</comment>
<feature type="transmembrane region" description="Helical" evidence="8">
    <location>
        <begin position="456"/>
        <end position="477"/>
    </location>
</feature>
<dbReference type="Pfam" id="PF01061">
    <property type="entry name" value="ABC2_membrane"/>
    <property type="match status" value="1"/>
</dbReference>
<evidence type="ECO:0000256" key="7">
    <source>
        <dbReference type="ARBA" id="ARBA00023136"/>
    </source>
</evidence>
<evidence type="ECO:0000313" key="12">
    <source>
        <dbReference type="Proteomes" id="UP000215914"/>
    </source>
</evidence>
<dbReference type="GO" id="GO:0140359">
    <property type="term" value="F:ABC-type transporter activity"/>
    <property type="evidence" value="ECO:0007669"/>
    <property type="project" value="InterPro"/>
</dbReference>
<dbReference type="InterPro" id="IPR050352">
    <property type="entry name" value="ABCG_transporters"/>
</dbReference>
<dbReference type="PANTHER" id="PTHR48041:SF100">
    <property type="entry name" value="ABC TRANSPORTER-LIKE"/>
    <property type="match status" value="1"/>
</dbReference>
<dbReference type="Gramene" id="mRNA:HanXRQr2_Chr17g0814701">
    <property type="protein sequence ID" value="mRNA:HanXRQr2_Chr17g0814701"/>
    <property type="gene ID" value="HanXRQr2_Chr17g0814701"/>
</dbReference>
<proteinExistence type="predicted"/>
<dbReference type="OrthoDB" id="66620at2759"/>
<dbReference type="PROSITE" id="PS00211">
    <property type="entry name" value="ABC_TRANSPORTER_1"/>
    <property type="match status" value="1"/>
</dbReference>
<evidence type="ECO:0000256" key="1">
    <source>
        <dbReference type="ARBA" id="ARBA00004141"/>
    </source>
</evidence>
<keyword evidence="3 8" id="KW-0812">Transmembrane</keyword>
<dbReference type="GO" id="GO:0055085">
    <property type="term" value="P:transmembrane transport"/>
    <property type="evidence" value="ECO:0000318"/>
    <property type="project" value="GO_Central"/>
</dbReference>
<keyword evidence="2" id="KW-0813">Transport</keyword>
<dbReference type="FunFam" id="3.40.50.300:FF:001473">
    <property type="entry name" value="ATP-binding cassette transporter"/>
    <property type="match status" value="1"/>
</dbReference>
<dbReference type="InterPro" id="IPR017871">
    <property type="entry name" value="ABC_transporter-like_CS"/>
</dbReference>
<dbReference type="Pfam" id="PF00005">
    <property type="entry name" value="ABC_tran"/>
    <property type="match status" value="1"/>
</dbReference>
<organism evidence="11 12">
    <name type="scientific">Helianthus annuus</name>
    <name type="common">Common sunflower</name>
    <dbReference type="NCBI Taxonomy" id="4232"/>
    <lineage>
        <taxon>Eukaryota</taxon>
        <taxon>Viridiplantae</taxon>
        <taxon>Streptophyta</taxon>
        <taxon>Embryophyta</taxon>
        <taxon>Tracheophyta</taxon>
        <taxon>Spermatophyta</taxon>
        <taxon>Magnoliopsida</taxon>
        <taxon>eudicotyledons</taxon>
        <taxon>Gunneridae</taxon>
        <taxon>Pentapetalae</taxon>
        <taxon>asterids</taxon>
        <taxon>campanulids</taxon>
        <taxon>Asterales</taxon>
        <taxon>Asteraceae</taxon>
        <taxon>Asteroideae</taxon>
        <taxon>Heliantheae alliance</taxon>
        <taxon>Heliantheae</taxon>
        <taxon>Helianthus</taxon>
    </lineage>
</organism>
<evidence type="ECO:0000259" key="9">
    <source>
        <dbReference type="PROSITE" id="PS50893"/>
    </source>
</evidence>
<evidence type="ECO:0000256" key="2">
    <source>
        <dbReference type="ARBA" id="ARBA00022448"/>
    </source>
</evidence>
<dbReference type="GO" id="GO:0042626">
    <property type="term" value="F:ATPase-coupled transmembrane transporter activity"/>
    <property type="evidence" value="ECO:0000318"/>
    <property type="project" value="GO_Central"/>
</dbReference>
<feature type="transmembrane region" description="Helical" evidence="8">
    <location>
        <begin position="421"/>
        <end position="441"/>
    </location>
</feature>
<feature type="domain" description="ABC transporter" evidence="9">
    <location>
        <begin position="20"/>
        <end position="275"/>
    </location>
</feature>
<dbReference type="InParanoid" id="A0A251RRG4"/>
<keyword evidence="12" id="KW-1185">Reference proteome</keyword>
<name>A0A251RRG4_HELAN</name>
<dbReference type="InterPro" id="IPR027417">
    <property type="entry name" value="P-loop_NTPase"/>
</dbReference>
<evidence type="ECO:0000313" key="10">
    <source>
        <dbReference type="EMBL" id="KAF5756444.1"/>
    </source>
</evidence>
<dbReference type="InterPro" id="IPR003593">
    <property type="entry name" value="AAA+_ATPase"/>
</dbReference>
<protein>
    <submittedName>
        <fullName evidence="10">AAA+ ATPase domain, ABC transporter, G1</fullName>
    </submittedName>
    <submittedName>
        <fullName evidence="11">Putative ABC transporter, G1, P-loop containing nucleoside triphosphate hydrolase</fullName>
    </submittedName>
</protein>
<feature type="transmembrane region" description="Helical" evidence="8">
    <location>
        <begin position="378"/>
        <end position="400"/>
    </location>
</feature>
<evidence type="ECO:0000256" key="8">
    <source>
        <dbReference type="SAM" id="Phobius"/>
    </source>
</evidence>
<dbReference type="GO" id="GO:0005524">
    <property type="term" value="F:ATP binding"/>
    <property type="evidence" value="ECO:0007669"/>
    <property type="project" value="UniProtKB-KW"/>
</dbReference>
<keyword evidence="5" id="KW-0067">ATP-binding</keyword>
<accession>A0A251RRG4</accession>
<dbReference type="Gene3D" id="3.40.50.300">
    <property type="entry name" value="P-loop containing nucleotide triphosphate hydrolases"/>
    <property type="match status" value="1"/>
</dbReference>
<reference evidence="11" key="2">
    <citation type="submission" date="2017-02" db="EMBL/GenBank/DDBJ databases">
        <title>Sunflower complete genome.</title>
        <authorList>
            <person name="Langlade N."/>
            <person name="Munos S."/>
        </authorList>
    </citation>
    <scope>NUCLEOTIDE SEQUENCE [LARGE SCALE GENOMIC DNA]</scope>
    <source>
        <tissue evidence="11">Leaves</tissue>
    </source>
</reference>
<evidence type="ECO:0000256" key="3">
    <source>
        <dbReference type="ARBA" id="ARBA00022692"/>
    </source>
</evidence>
<reference evidence="10 12" key="1">
    <citation type="journal article" date="2017" name="Nature">
        <title>The sunflower genome provides insights into oil metabolism, flowering and Asterid evolution.</title>
        <authorList>
            <person name="Badouin H."/>
            <person name="Gouzy J."/>
            <person name="Grassa C.J."/>
            <person name="Murat F."/>
            <person name="Staton S.E."/>
            <person name="Cottret L."/>
            <person name="Lelandais-Briere C."/>
            <person name="Owens G.L."/>
            <person name="Carrere S."/>
            <person name="Mayjonade B."/>
            <person name="Legrand L."/>
            <person name="Gill N."/>
            <person name="Kane N.C."/>
            <person name="Bowers J.E."/>
            <person name="Hubner S."/>
            <person name="Bellec A."/>
            <person name="Berard A."/>
            <person name="Berges H."/>
            <person name="Blanchet N."/>
            <person name="Boniface M.C."/>
            <person name="Brunel D."/>
            <person name="Catrice O."/>
            <person name="Chaidir N."/>
            <person name="Claudel C."/>
            <person name="Donnadieu C."/>
            <person name="Faraut T."/>
            <person name="Fievet G."/>
            <person name="Helmstetter N."/>
            <person name="King M."/>
            <person name="Knapp S.J."/>
            <person name="Lai Z."/>
            <person name="Le Paslier M.C."/>
            <person name="Lippi Y."/>
            <person name="Lorenzon L."/>
            <person name="Mandel J.R."/>
            <person name="Marage G."/>
            <person name="Marchand G."/>
            <person name="Marquand E."/>
            <person name="Bret-Mestries E."/>
            <person name="Morien E."/>
            <person name="Nambeesan S."/>
            <person name="Nguyen T."/>
            <person name="Pegot-Espagnet P."/>
            <person name="Pouilly N."/>
            <person name="Raftis F."/>
            <person name="Sallet E."/>
            <person name="Schiex T."/>
            <person name="Thomas J."/>
            <person name="Vandecasteele C."/>
            <person name="Vares D."/>
            <person name="Vear F."/>
            <person name="Vautrin S."/>
            <person name="Crespi M."/>
            <person name="Mangin B."/>
            <person name="Burke J.M."/>
            <person name="Salse J."/>
            <person name="Munos S."/>
            <person name="Vincourt P."/>
            <person name="Rieseberg L.H."/>
            <person name="Langlade N.B."/>
        </authorList>
    </citation>
    <scope>NUCLEOTIDE SEQUENCE [LARGE SCALE GENOMIC DNA]</scope>
    <source>
        <strain evidence="12">cv. SF193</strain>
        <tissue evidence="10">Leaves</tissue>
    </source>
</reference>
<dbReference type="PROSITE" id="PS50893">
    <property type="entry name" value="ABC_TRANSPORTER_2"/>
    <property type="match status" value="1"/>
</dbReference>
<evidence type="ECO:0000256" key="4">
    <source>
        <dbReference type="ARBA" id="ARBA00022741"/>
    </source>
</evidence>
<dbReference type="SMART" id="SM00382">
    <property type="entry name" value="AAA"/>
    <property type="match status" value="1"/>
</dbReference>
<dbReference type="Proteomes" id="UP000215914">
    <property type="component" value="Chromosome 17"/>
</dbReference>
<dbReference type="InterPro" id="IPR003439">
    <property type="entry name" value="ABC_transporter-like_ATP-bd"/>
</dbReference>
<keyword evidence="4" id="KW-0547">Nucleotide-binding</keyword>
<keyword evidence="11" id="KW-0378">Hydrolase</keyword>
<keyword evidence="7 8" id="KW-0472">Membrane</keyword>
<sequence>MPTFPVESPPSGHRKTQYTIKTNGVSYEVSPSYFSYRFKVNHTQKKQILKDVNCEIKPAAITAVAGPSGAGKSTLLEILAGVIHPRRISGHVVVNDQPMNPTVFRRVSGYIPQEDLLFPLLTVEETLLYSARLRLQGGLANAKKRVSKLLLELGLSHVAGERIGGFSSRTNRGISGGEKRRVSIGVDLVHDPGVLLMDEPTSGLDSTSALQLMLMLKTLAKDHGKTIVLTIHQPGFRILELFNQVVLLVDGTVVHLGSLDQLEHRLKLAGHCIANHVNVLEFSIEMIKTLNITDVELESGFDMVAELLDDRVNDDRYHRFKYANSQLTEMVILSERFCYNIFRTKDLLMSKMVQSVVVGILLGTTFKNVNRFEMQTQLGFFAFNLSFLIYSSSEALPIFLEERKILMKETSIGAYRVSSYILANTLVFIPFLLIVALLYAVPTYWLVGLRGDIDGFLYFSLVVWLVLLMSNSFVACFSSLVSSFMVGIALLEGLMGTFFLFSGYFISKNDIPGYWIWVHYLSLVKYPFESFLINEFGRESGRWRCLNRHEDGCLMNGEEFLKNQNLEDIQKWYNLGIMLVFIIGYRFLSLLVLYYRSYKSRN</sequence>
<dbReference type="InterPro" id="IPR013525">
    <property type="entry name" value="ABC2_TM"/>
</dbReference>